<proteinExistence type="predicted"/>
<feature type="region of interest" description="Disordered" evidence="3">
    <location>
        <begin position="38"/>
        <end position="72"/>
    </location>
</feature>
<dbReference type="PANTHER" id="PTHR48051">
    <property type="match status" value="1"/>
</dbReference>
<reference evidence="4 5" key="1">
    <citation type="submission" date="2021-11" db="EMBL/GenBank/DDBJ databases">
        <title>Black yeast isolated from Biological Soil Crust.</title>
        <authorList>
            <person name="Kurbessoian T."/>
        </authorList>
    </citation>
    <scope>NUCLEOTIDE SEQUENCE [LARGE SCALE GENOMIC DNA]</scope>
    <source>
        <strain evidence="4 5">CCFEE 5522</strain>
    </source>
</reference>
<evidence type="ECO:0000313" key="4">
    <source>
        <dbReference type="EMBL" id="KAK4541543.1"/>
    </source>
</evidence>
<dbReference type="InterPro" id="IPR001611">
    <property type="entry name" value="Leu-rich_rpt"/>
</dbReference>
<dbReference type="PROSITE" id="PS51450">
    <property type="entry name" value="LRR"/>
    <property type="match status" value="1"/>
</dbReference>
<dbReference type="Pfam" id="PF13855">
    <property type="entry name" value="LRR_8"/>
    <property type="match status" value="1"/>
</dbReference>
<keyword evidence="5" id="KW-1185">Reference proteome</keyword>
<dbReference type="InterPro" id="IPR050216">
    <property type="entry name" value="LRR_domain-containing"/>
</dbReference>
<dbReference type="Gene3D" id="3.80.10.10">
    <property type="entry name" value="Ribonuclease Inhibitor"/>
    <property type="match status" value="1"/>
</dbReference>
<accession>A0AAV9J9N3</accession>
<feature type="compositionally biased region" description="Pro residues" evidence="3">
    <location>
        <begin position="1"/>
        <end position="10"/>
    </location>
</feature>
<protein>
    <submittedName>
        <fullName evidence="4">Uncharacterized protein</fullName>
    </submittedName>
</protein>
<feature type="region of interest" description="Disordered" evidence="3">
    <location>
        <begin position="87"/>
        <end position="115"/>
    </location>
</feature>
<dbReference type="PANTHER" id="PTHR48051:SF1">
    <property type="entry name" value="RAS SUPPRESSOR PROTEIN 1"/>
    <property type="match status" value="1"/>
</dbReference>
<keyword evidence="2" id="KW-0677">Repeat</keyword>
<dbReference type="AlphaFoldDB" id="A0AAV9J9N3"/>
<keyword evidence="1" id="KW-0433">Leucine-rich repeat</keyword>
<dbReference type="EMBL" id="JAVFHQ010000051">
    <property type="protein sequence ID" value="KAK4541543.1"/>
    <property type="molecule type" value="Genomic_DNA"/>
</dbReference>
<evidence type="ECO:0000256" key="1">
    <source>
        <dbReference type="ARBA" id="ARBA00022614"/>
    </source>
</evidence>
<feature type="region of interest" description="Disordered" evidence="3">
    <location>
        <begin position="1"/>
        <end position="22"/>
    </location>
</feature>
<evidence type="ECO:0000256" key="2">
    <source>
        <dbReference type="ARBA" id="ARBA00022737"/>
    </source>
</evidence>
<gene>
    <name evidence="4" type="ORF">LTR36_007840</name>
</gene>
<sequence length="546" mass="60252">MSLPSSPPLLPEQDLPTLPTFAPIASASNAGLRALNRKRQLSDYGSPSSDPPLFSDTTSDGGDASHYEEQPRRKRLVRGPWWNVGKGRGQSLRRSMAKTERLRNGDSGVWMGSDESEASSDCLISSQQRMQELAMQDMADEEMSSDETLPNAEALAARLVHGCVDKGKEVVDLSDRGLIHLSNATLAPLHQLIRPSFVGVTHPPSEDEFSPLTPSIQLFLSRNQLTALPLELFNLTNISVLSLRNNDLQHLSPAIARLNKLKELNIAGNNISYLPWELLELLDRRGKHRQITVRPNPLIEPCDLSGPSPLPKANFTRVMQTEELARCTDTRDTVNNLRCKYVAEQGTLSMRGELELRLKLGRMLRIQYLQEASKAGRELKLCREELIYLASSAVQYFRGDGTPLRRTGSQHAGGEEFAACLDPTATAPSGSGSASTAPSLFELALHSLQTNFNLQDFLPKMSTFPGISSSLASAIRLAAANTHGLGNETCSTCGKHFIIARAEWMEYWFHGWSSQRELTSEAVLPFLRRVCSWGCARPSEAGEFRC</sequence>
<evidence type="ECO:0000256" key="3">
    <source>
        <dbReference type="SAM" id="MobiDB-lite"/>
    </source>
</evidence>
<organism evidence="4 5">
    <name type="scientific">Oleoguttula mirabilis</name>
    <dbReference type="NCBI Taxonomy" id="1507867"/>
    <lineage>
        <taxon>Eukaryota</taxon>
        <taxon>Fungi</taxon>
        <taxon>Dikarya</taxon>
        <taxon>Ascomycota</taxon>
        <taxon>Pezizomycotina</taxon>
        <taxon>Dothideomycetes</taxon>
        <taxon>Dothideomycetidae</taxon>
        <taxon>Mycosphaerellales</taxon>
        <taxon>Teratosphaeriaceae</taxon>
        <taxon>Oleoguttula</taxon>
    </lineage>
</organism>
<name>A0AAV9J9N3_9PEZI</name>
<dbReference type="InterPro" id="IPR032675">
    <property type="entry name" value="LRR_dom_sf"/>
</dbReference>
<evidence type="ECO:0000313" key="5">
    <source>
        <dbReference type="Proteomes" id="UP001324427"/>
    </source>
</evidence>
<dbReference type="GO" id="GO:0005737">
    <property type="term" value="C:cytoplasm"/>
    <property type="evidence" value="ECO:0007669"/>
    <property type="project" value="TreeGrafter"/>
</dbReference>
<comment type="caution">
    <text evidence="4">The sequence shown here is derived from an EMBL/GenBank/DDBJ whole genome shotgun (WGS) entry which is preliminary data.</text>
</comment>
<dbReference type="SUPFAM" id="SSF52058">
    <property type="entry name" value="L domain-like"/>
    <property type="match status" value="1"/>
</dbReference>
<dbReference type="Proteomes" id="UP001324427">
    <property type="component" value="Unassembled WGS sequence"/>
</dbReference>